<protein>
    <recommendedName>
        <fullName evidence="5">Carbohydrate diacid regulator</fullName>
    </recommendedName>
</protein>
<keyword evidence="4" id="KW-1185">Reference proteome</keyword>
<dbReference type="InterPro" id="IPR051448">
    <property type="entry name" value="CdaR-like_regulators"/>
</dbReference>
<evidence type="ECO:0000313" key="4">
    <source>
        <dbReference type="Proteomes" id="UP000464314"/>
    </source>
</evidence>
<evidence type="ECO:0000259" key="1">
    <source>
        <dbReference type="Pfam" id="PF05651"/>
    </source>
</evidence>
<dbReference type="Pfam" id="PF13556">
    <property type="entry name" value="HTH_30"/>
    <property type="match status" value="1"/>
</dbReference>
<feature type="domain" description="PucR C-terminal helix-turn-helix" evidence="2">
    <location>
        <begin position="317"/>
        <end position="359"/>
    </location>
</feature>
<evidence type="ECO:0000259" key="2">
    <source>
        <dbReference type="Pfam" id="PF13556"/>
    </source>
</evidence>
<dbReference type="PANTHER" id="PTHR33744:SF15">
    <property type="entry name" value="CARBOHYDRATE DIACID REGULATOR"/>
    <property type="match status" value="1"/>
</dbReference>
<dbReference type="InterPro" id="IPR025736">
    <property type="entry name" value="PucR_C-HTH_dom"/>
</dbReference>
<accession>A0A6P1TGS5</accession>
<dbReference type="RefSeq" id="WP_161836394.1">
    <property type="nucleotide sequence ID" value="NZ_CP048000.1"/>
</dbReference>
<evidence type="ECO:0000313" key="3">
    <source>
        <dbReference type="EMBL" id="QHQ59633.1"/>
    </source>
</evidence>
<dbReference type="InterPro" id="IPR042070">
    <property type="entry name" value="PucR_C-HTH_sf"/>
</dbReference>
<dbReference type="Gene3D" id="1.10.10.2840">
    <property type="entry name" value="PucR C-terminal helix-turn-helix domain"/>
    <property type="match status" value="1"/>
</dbReference>
<dbReference type="Proteomes" id="UP000464314">
    <property type="component" value="Chromosome"/>
</dbReference>
<gene>
    <name evidence="3" type="ORF">Ana3638_01500</name>
</gene>
<proteinExistence type="predicted"/>
<organism evidence="3 4">
    <name type="scientific">Anaerocolumna sedimenticola</name>
    <dbReference type="NCBI Taxonomy" id="2696063"/>
    <lineage>
        <taxon>Bacteria</taxon>
        <taxon>Bacillati</taxon>
        <taxon>Bacillota</taxon>
        <taxon>Clostridia</taxon>
        <taxon>Lachnospirales</taxon>
        <taxon>Lachnospiraceae</taxon>
        <taxon>Anaerocolumna</taxon>
    </lineage>
</organism>
<reference evidence="3 4" key="1">
    <citation type="submission" date="2020-01" db="EMBL/GenBank/DDBJ databases">
        <title>Genome analysis of Anaerocolumna sp. CBA3638.</title>
        <authorList>
            <person name="Kim J."/>
            <person name="Roh S.W."/>
        </authorList>
    </citation>
    <scope>NUCLEOTIDE SEQUENCE [LARGE SCALE GENOMIC DNA]</scope>
    <source>
        <strain evidence="3 4">CBA3638</strain>
    </source>
</reference>
<dbReference type="PANTHER" id="PTHR33744">
    <property type="entry name" value="CARBOHYDRATE DIACID REGULATOR"/>
    <property type="match status" value="1"/>
</dbReference>
<dbReference type="Pfam" id="PF05651">
    <property type="entry name" value="Diacid_rec"/>
    <property type="match status" value="1"/>
</dbReference>
<dbReference type="InterPro" id="IPR008599">
    <property type="entry name" value="Diacid_rec"/>
</dbReference>
<name>A0A6P1TGS5_9FIRM</name>
<feature type="domain" description="Putative sugar diacid recognition" evidence="1">
    <location>
        <begin position="5"/>
        <end position="135"/>
    </location>
</feature>
<dbReference type="EMBL" id="CP048000">
    <property type="protein sequence ID" value="QHQ59633.1"/>
    <property type="molecule type" value="Genomic_DNA"/>
</dbReference>
<sequence>MGDMLDPIFAKQFIEKISKYTNYNINIMDEKGIIIASRTESRIGAFHEIAYRIIHGNEDEVIVDKNHQFEGVKEGVNIAFFYRNKKMGVIGITGNPSEIRPIALIIRMSVESTLEYEIYKEERQKRLSIKDQFLNRILYGENVTKEELKEYADRLNLQEELIRIPILISFKNKSDLAQKILAGIREQHFITTQDIMSVTRENCIIIFKHFKVELLELMQTYKIYIGESISPILQYLRFNNIEFKLYIGSFQNKFVYYRNSYLHCRWMFENIKTEKSSNFFYDNLDEYFHAFIPLNELKGIYKVFETQFDEKFIDNYVEIISVLAATDYNLPESSKLIHIHKNTMIYRLDKARKVLGMNPLIKYQERVFFTSFYEYLTKTKKLK</sequence>
<dbReference type="KEGG" id="anr:Ana3638_01500"/>
<dbReference type="AlphaFoldDB" id="A0A6P1TGS5"/>
<evidence type="ECO:0008006" key="5">
    <source>
        <dbReference type="Google" id="ProtNLM"/>
    </source>
</evidence>